<dbReference type="OrthoDB" id="6286464at2759"/>
<dbReference type="Proteomes" id="UP000678393">
    <property type="component" value="Unassembled WGS sequence"/>
</dbReference>
<feature type="compositionally biased region" description="Basic and acidic residues" evidence="2">
    <location>
        <begin position="1"/>
        <end position="12"/>
    </location>
</feature>
<evidence type="ECO:0000313" key="6">
    <source>
        <dbReference type="Proteomes" id="UP000678393"/>
    </source>
</evidence>
<evidence type="ECO:0000313" key="5">
    <source>
        <dbReference type="EMBL" id="CAG5126709.1"/>
    </source>
</evidence>
<gene>
    <name evidence="5" type="ORF">CUNI_LOCUS12267</name>
</gene>
<feature type="domain" description="Major facilitator superfamily (MFS) profile" evidence="4">
    <location>
        <begin position="41"/>
        <end position="524"/>
    </location>
</feature>
<evidence type="ECO:0000259" key="4">
    <source>
        <dbReference type="PROSITE" id="PS50850"/>
    </source>
</evidence>
<name>A0A8S3ZBX2_9EUPU</name>
<dbReference type="Pfam" id="PF07690">
    <property type="entry name" value="MFS_1"/>
    <property type="match status" value="1"/>
</dbReference>
<feature type="transmembrane region" description="Helical" evidence="3">
    <location>
        <begin position="41"/>
        <end position="60"/>
    </location>
</feature>
<dbReference type="InterPro" id="IPR050327">
    <property type="entry name" value="Proton-linked_MCT"/>
</dbReference>
<feature type="transmembrane region" description="Helical" evidence="3">
    <location>
        <begin position="464"/>
        <end position="484"/>
    </location>
</feature>
<reference evidence="5" key="1">
    <citation type="submission" date="2021-04" db="EMBL/GenBank/DDBJ databases">
        <authorList>
            <consortium name="Molecular Ecology Group"/>
        </authorList>
    </citation>
    <scope>NUCLEOTIDE SEQUENCE</scope>
</reference>
<dbReference type="SUPFAM" id="SSF103473">
    <property type="entry name" value="MFS general substrate transporter"/>
    <property type="match status" value="1"/>
</dbReference>
<dbReference type="InterPro" id="IPR036259">
    <property type="entry name" value="MFS_trans_sf"/>
</dbReference>
<dbReference type="PANTHER" id="PTHR11360:SF306">
    <property type="entry name" value="RE01051P"/>
    <property type="match status" value="1"/>
</dbReference>
<feature type="transmembrane region" description="Helical" evidence="3">
    <location>
        <begin position="370"/>
        <end position="391"/>
    </location>
</feature>
<dbReference type="InterPro" id="IPR020846">
    <property type="entry name" value="MFS_dom"/>
</dbReference>
<feature type="transmembrane region" description="Helical" evidence="3">
    <location>
        <begin position="80"/>
        <end position="102"/>
    </location>
</feature>
<keyword evidence="3" id="KW-0472">Membrane</keyword>
<feature type="transmembrane region" description="Helical" evidence="3">
    <location>
        <begin position="426"/>
        <end position="444"/>
    </location>
</feature>
<keyword evidence="6" id="KW-1185">Reference proteome</keyword>
<feature type="transmembrane region" description="Helical" evidence="3">
    <location>
        <begin position="198"/>
        <end position="221"/>
    </location>
</feature>
<dbReference type="AlphaFoldDB" id="A0A8S3ZBX2"/>
<keyword evidence="3" id="KW-1133">Transmembrane helix</keyword>
<dbReference type="PROSITE" id="PS50850">
    <property type="entry name" value="MFS"/>
    <property type="match status" value="1"/>
</dbReference>
<evidence type="ECO:0000256" key="2">
    <source>
        <dbReference type="SAM" id="MobiDB-lite"/>
    </source>
</evidence>
<feature type="transmembrane region" description="Helical" evidence="3">
    <location>
        <begin position="403"/>
        <end position="420"/>
    </location>
</feature>
<evidence type="ECO:0000256" key="3">
    <source>
        <dbReference type="SAM" id="Phobius"/>
    </source>
</evidence>
<dbReference type="EMBL" id="CAJHNH020002440">
    <property type="protein sequence ID" value="CAG5126709.1"/>
    <property type="molecule type" value="Genomic_DNA"/>
</dbReference>
<feature type="transmembrane region" description="Helical" evidence="3">
    <location>
        <begin position="169"/>
        <end position="192"/>
    </location>
</feature>
<comment type="subcellular location">
    <subcellularLocation>
        <location evidence="1">Membrane</location>
        <topology evidence="1">Multi-pass membrane protein</topology>
    </subcellularLocation>
</comment>
<feature type="transmembrane region" description="Helical" evidence="3">
    <location>
        <begin position="141"/>
        <end position="162"/>
    </location>
</feature>
<dbReference type="Gene3D" id="1.20.1250.20">
    <property type="entry name" value="MFS general substrate transporter like domains"/>
    <property type="match status" value="2"/>
</dbReference>
<keyword evidence="3" id="KW-0812">Transmembrane</keyword>
<proteinExistence type="predicted"/>
<dbReference type="InterPro" id="IPR011701">
    <property type="entry name" value="MFS"/>
</dbReference>
<dbReference type="CDD" id="cd17352">
    <property type="entry name" value="MFS_MCT_SLC16"/>
    <property type="match status" value="1"/>
</dbReference>
<feature type="region of interest" description="Disordered" evidence="2">
    <location>
        <begin position="1"/>
        <end position="26"/>
    </location>
</feature>
<protein>
    <recommendedName>
        <fullName evidence="4">Major facilitator superfamily (MFS) profile domain-containing protein</fullName>
    </recommendedName>
</protein>
<accession>A0A8S3ZBX2</accession>
<evidence type="ECO:0000256" key="1">
    <source>
        <dbReference type="ARBA" id="ARBA00004141"/>
    </source>
</evidence>
<sequence>MNKRKLNEVKEAEFEESNLADQNKMEAEEDEAKLTVPDGGYGWFVVFGCFLLHVVTGGIERSDGVFFLQLTSRFGQSAQLTSWPGAIMSTLNLCLGPIAGAICNRHSVRTSVMIGGLLMATGCILNGFASNFYFLFFSHSLLVGAGRGLSYAPSLIIVAMYFDKRRALATGIGTSGVGIGTFLLVPIAQFLFDNYGFQGAFLIFGGIALNTNVAAMVYRPLSMHYRFMKRSRTRIYSVDHVDAAEAIVASETISEIGSLWSLQTNPVEIRRTQEIRSLTSSNDTNIIATDLGKEPFLGNNWCTTALKICFPTEVKNSNDKKSRKLCHFYLLKNSSFLFYCLSMWVFSMAMKSGYTFIPALVNSKGITDSKASLVLSITGVVDCVSRIGAGFLLDLKLLRRHRLLIYTAVILALSCVVFILPSMDSFTSFLVTCCVFGFFTGIYVSQKSVILVDILDIQHMTNSLGILICFQSFGTLLGPPLSGAVKDYFGTFAEAFYLNGGFMVAAGVLMFASNMCLGIQGRTRNLRE</sequence>
<feature type="transmembrane region" description="Helical" evidence="3">
    <location>
        <begin position="496"/>
        <end position="517"/>
    </location>
</feature>
<feature type="transmembrane region" description="Helical" evidence="3">
    <location>
        <begin position="114"/>
        <end position="135"/>
    </location>
</feature>
<feature type="transmembrane region" description="Helical" evidence="3">
    <location>
        <begin position="330"/>
        <end position="350"/>
    </location>
</feature>
<dbReference type="GO" id="GO:0016020">
    <property type="term" value="C:membrane"/>
    <property type="evidence" value="ECO:0007669"/>
    <property type="project" value="UniProtKB-SubCell"/>
</dbReference>
<dbReference type="PANTHER" id="PTHR11360">
    <property type="entry name" value="MONOCARBOXYLATE TRANSPORTER"/>
    <property type="match status" value="1"/>
</dbReference>
<organism evidence="5 6">
    <name type="scientific">Candidula unifasciata</name>
    <dbReference type="NCBI Taxonomy" id="100452"/>
    <lineage>
        <taxon>Eukaryota</taxon>
        <taxon>Metazoa</taxon>
        <taxon>Spiralia</taxon>
        <taxon>Lophotrochozoa</taxon>
        <taxon>Mollusca</taxon>
        <taxon>Gastropoda</taxon>
        <taxon>Heterobranchia</taxon>
        <taxon>Euthyneura</taxon>
        <taxon>Panpulmonata</taxon>
        <taxon>Eupulmonata</taxon>
        <taxon>Stylommatophora</taxon>
        <taxon>Helicina</taxon>
        <taxon>Helicoidea</taxon>
        <taxon>Geomitridae</taxon>
        <taxon>Candidula</taxon>
    </lineage>
</organism>
<dbReference type="GO" id="GO:0008028">
    <property type="term" value="F:monocarboxylic acid transmembrane transporter activity"/>
    <property type="evidence" value="ECO:0007669"/>
    <property type="project" value="TreeGrafter"/>
</dbReference>
<comment type="caution">
    <text evidence="5">The sequence shown here is derived from an EMBL/GenBank/DDBJ whole genome shotgun (WGS) entry which is preliminary data.</text>
</comment>